<dbReference type="EMBL" id="CP001614">
    <property type="protein sequence ID" value="ACR13183.1"/>
    <property type="molecule type" value="Genomic_DNA"/>
</dbReference>
<keyword evidence="4" id="KW-1185">Reference proteome</keyword>
<evidence type="ECO:0000313" key="4">
    <source>
        <dbReference type="Proteomes" id="UP000009080"/>
    </source>
</evidence>
<dbReference type="HOGENOM" id="CLU_727026_0_0_6"/>
<dbReference type="RefSeq" id="WP_015819296.1">
    <property type="nucleotide sequence ID" value="NC_012997.1"/>
</dbReference>
<dbReference type="OrthoDB" id="5706213at2"/>
<evidence type="ECO:0000256" key="1">
    <source>
        <dbReference type="SAM" id="MobiDB-lite"/>
    </source>
</evidence>
<proteinExistence type="predicted"/>
<feature type="transmembrane region" description="Helical" evidence="2">
    <location>
        <begin position="20"/>
        <end position="39"/>
    </location>
</feature>
<evidence type="ECO:0000256" key="2">
    <source>
        <dbReference type="SAM" id="Phobius"/>
    </source>
</evidence>
<dbReference type="AlphaFoldDB" id="C5BNT3"/>
<keyword evidence="2" id="KW-0812">Transmembrane</keyword>
<dbReference type="eggNOG" id="COG2114">
    <property type="taxonomic scope" value="Bacteria"/>
</dbReference>
<sequence>MRQKPAEDRPLRIKLDFASLNLGLALGIALIAIATLPHFNRLPERYLSVYGQSLATMAAAQAIEPTFKNDLISQQAILREVMGQPKTLLATIHDVEHHLVVQAGDSRSLDAHLNEAYTAPILLHNNIAGYLSVHLAVEKTGAETVFVIAVLGSVLLAAFSLWQLQQQGRLLWPALPRARKASPPLDVDNAPQAQEDDTEELESNEPRLVYAIIHIKNLRVLQQQLNADNFRKTLLAVEHTISDVLALYGGDGFEWRQNLVELRFLANDAEDEALFRAVCSAWLIVELCSIVNTIPLDLAALVSANHQDLTPSELQISGLVLETQAANDELISRRLQLLELGAEGGRMIVADIVQPYRTLLEKQRSQLAQL</sequence>
<accession>C5BNT3</accession>
<feature type="transmembrane region" description="Helical" evidence="2">
    <location>
        <begin position="144"/>
        <end position="162"/>
    </location>
</feature>
<feature type="region of interest" description="Disordered" evidence="1">
    <location>
        <begin position="181"/>
        <end position="202"/>
    </location>
</feature>
<evidence type="ECO:0000313" key="3">
    <source>
        <dbReference type="EMBL" id="ACR13183.1"/>
    </source>
</evidence>
<keyword evidence="2" id="KW-1133">Transmembrane helix</keyword>
<dbReference type="Proteomes" id="UP000009080">
    <property type="component" value="Chromosome"/>
</dbReference>
<gene>
    <name evidence="3" type="ordered locus">TERTU_0662</name>
</gene>
<protein>
    <submittedName>
        <fullName evidence="3">Membrane protein</fullName>
    </submittedName>
</protein>
<keyword evidence="2" id="KW-0472">Membrane</keyword>
<dbReference type="STRING" id="377629.TERTU_0662"/>
<reference evidence="3 4" key="1">
    <citation type="journal article" date="2009" name="PLoS ONE">
        <title>The complete genome of Teredinibacter turnerae T7901: an intracellular endosymbiont of marine wood-boring bivalves (shipworms).</title>
        <authorList>
            <person name="Yang J.C."/>
            <person name="Madupu R."/>
            <person name="Durkin A.S."/>
            <person name="Ekborg N.A."/>
            <person name="Pedamallu C.S."/>
            <person name="Hostetler J.B."/>
            <person name="Radune D."/>
            <person name="Toms B.S."/>
            <person name="Henrissat B."/>
            <person name="Coutinho P.M."/>
            <person name="Schwarz S."/>
            <person name="Field L."/>
            <person name="Trindade-Silva A.E."/>
            <person name="Soares C.A.G."/>
            <person name="Elshahawi S."/>
            <person name="Hanora A."/>
            <person name="Schmidt E.W."/>
            <person name="Haygood M.G."/>
            <person name="Posfai J."/>
            <person name="Benner J."/>
            <person name="Madinger C."/>
            <person name="Nove J."/>
            <person name="Anton B."/>
            <person name="Chaudhary K."/>
            <person name="Foster J."/>
            <person name="Holman A."/>
            <person name="Kumar S."/>
            <person name="Lessard P.A."/>
            <person name="Luyten Y.A."/>
            <person name="Slatko B."/>
            <person name="Wood N."/>
            <person name="Wu B."/>
            <person name="Teplitski M."/>
            <person name="Mougous J.D."/>
            <person name="Ward N."/>
            <person name="Eisen J.A."/>
            <person name="Badger J.H."/>
            <person name="Distel D.L."/>
        </authorList>
    </citation>
    <scope>NUCLEOTIDE SEQUENCE [LARGE SCALE GENOMIC DNA]</scope>
    <source>
        <strain evidence="4">ATCC 39867 / T7901</strain>
    </source>
</reference>
<name>C5BNT3_TERTT</name>
<organism evidence="3 4">
    <name type="scientific">Teredinibacter turnerae (strain ATCC 39867 / T7901)</name>
    <dbReference type="NCBI Taxonomy" id="377629"/>
    <lineage>
        <taxon>Bacteria</taxon>
        <taxon>Pseudomonadati</taxon>
        <taxon>Pseudomonadota</taxon>
        <taxon>Gammaproteobacteria</taxon>
        <taxon>Cellvibrionales</taxon>
        <taxon>Cellvibrionaceae</taxon>
        <taxon>Teredinibacter</taxon>
    </lineage>
</organism>
<dbReference type="KEGG" id="ttu:TERTU_0662"/>